<keyword evidence="4 5" id="KW-1015">Disulfide bond</keyword>
<feature type="domain" description="Kringle" evidence="6">
    <location>
        <begin position="9"/>
        <end position="53"/>
    </location>
</feature>
<feature type="domain" description="Kringle" evidence="6">
    <location>
        <begin position="138"/>
        <end position="204"/>
    </location>
</feature>
<evidence type="ECO:0000256" key="4">
    <source>
        <dbReference type="ARBA" id="ARBA00023157"/>
    </source>
</evidence>
<sequence length="204" mass="23832">MIFLFYFRYTPDNTPLAGLEANYCRNPDEDEKGPWCYTTDPNIRFDYCNIQECEECMYCSGENYQGKISQTESGIECQHWDAQQPHSHGYIPSNFPEKNLRMNYCRNPDGEPRPWCFTTNPTKRWEFCNIPRCSKPSQCLSGNGEDYRGKIGVTMSGNTCQRWSAQFPHKHARTPESYPCKYVKSLHYLVPAGSTKEHSYFMMM</sequence>
<feature type="disulfide bond" evidence="5">
    <location>
        <begin position="105"/>
        <end position="128"/>
    </location>
</feature>
<dbReference type="Ensembl" id="ENSCABT00000031071.1">
    <property type="protein sequence ID" value="ENSCABP00000028357.1"/>
    <property type="gene ID" value="ENSCABG00000020831.1"/>
</dbReference>
<feature type="disulfide bond" evidence="5">
    <location>
        <begin position="77"/>
        <end position="116"/>
    </location>
</feature>
<dbReference type="PRINTS" id="PR00018">
    <property type="entry name" value="KRINGLE"/>
</dbReference>
<dbReference type="GO" id="GO:0005102">
    <property type="term" value="F:signaling receptor binding"/>
    <property type="evidence" value="ECO:0007669"/>
    <property type="project" value="TreeGrafter"/>
</dbReference>
<dbReference type="InterPro" id="IPR050759">
    <property type="entry name" value="Serine_protease_kringle"/>
</dbReference>
<evidence type="ECO:0000256" key="3">
    <source>
        <dbReference type="ARBA" id="ARBA00022737"/>
    </source>
</evidence>
<dbReference type="Gene3D" id="2.40.20.10">
    <property type="entry name" value="Plasminogen Kringle 4"/>
    <property type="match status" value="3"/>
</dbReference>
<dbReference type="Pfam" id="PF00051">
    <property type="entry name" value="Kringle"/>
    <property type="match status" value="3"/>
</dbReference>
<dbReference type="GeneTree" id="ENSGT00940000155208"/>
<keyword evidence="2" id="KW-0732">Signal</keyword>
<keyword evidence="8" id="KW-1185">Reference proteome</keyword>
<dbReference type="SMART" id="SM00130">
    <property type="entry name" value="KR"/>
    <property type="match status" value="3"/>
</dbReference>
<organism evidence="7 8">
    <name type="scientific">Chelonoidis abingdonii</name>
    <name type="common">Abingdon island giant tortoise</name>
    <name type="synonym">Testudo abingdonii</name>
    <dbReference type="NCBI Taxonomy" id="106734"/>
    <lineage>
        <taxon>Eukaryota</taxon>
        <taxon>Metazoa</taxon>
        <taxon>Chordata</taxon>
        <taxon>Craniata</taxon>
        <taxon>Vertebrata</taxon>
        <taxon>Euteleostomi</taxon>
        <taxon>Archelosauria</taxon>
        <taxon>Testudinata</taxon>
        <taxon>Testudines</taxon>
        <taxon>Cryptodira</taxon>
        <taxon>Durocryptodira</taxon>
        <taxon>Testudinoidea</taxon>
        <taxon>Testudinidae</taxon>
        <taxon>Chelonoidis</taxon>
    </lineage>
</organism>
<dbReference type="InterPro" id="IPR013806">
    <property type="entry name" value="Kringle-like"/>
</dbReference>
<evidence type="ECO:0000313" key="7">
    <source>
        <dbReference type="Ensembl" id="ENSCABP00000028357.1"/>
    </source>
</evidence>
<dbReference type="InterPro" id="IPR038178">
    <property type="entry name" value="Kringle_sf"/>
</dbReference>
<evidence type="ECO:0000313" key="8">
    <source>
        <dbReference type="Proteomes" id="UP000694404"/>
    </source>
</evidence>
<dbReference type="InterPro" id="IPR018056">
    <property type="entry name" value="Kringle_CS"/>
</dbReference>
<dbReference type="OMA" id="CAVTECA"/>
<dbReference type="SUPFAM" id="SSF57440">
    <property type="entry name" value="Kringle-like"/>
    <property type="match status" value="3"/>
</dbReference>
<evidence type="ECO:0000256" key="2">
    <source>
        <dbReference type="ARBA" id="ARBA00022729"/>
    </source>
</evidence>
<dbReference type="CDD" id="cd00108">
    <property type="entry name" value="KR"/>
    <property type="match status" value="2"/>
</dbReference>
<feature type="domain" description="Kringle" evidence="6">
    <location>
        <begin position="55"/>
        <end position="133"/>
    </location>
</feature>
<keyword evidence="3" id="KW-0677">Repeat</keyword>
<comment type="caution">
    <text evidence="5">Lacks conserved residue(s) required for the propagation of feature annotation.</text>
</comment>
<proteinExistence type="predicted"/>
<reference evidence="7" key="1">
    <citation type="submission" date="2025-08" db="UniProtKB">
        <authorList>
            <consortium name="Ensembl"/>
        </authorList>
    </citation>
    <scope>IDENTIFICATION</scope>
</reference>
<evidence type="ECO:0000259" key="6">
    <source>
        <dbReference type="PROSITE" id="PS50070"/>
    </source>
</evidence>
<protein>
    <recommendedName>
        <fullName evidence="6">Kringle domain-containing protein</fullName>
    </recommendedName>
</protein>
<dbReference type="PROSITE" id="PS00021">
    <property type="entry name" value="KRINGLE_1"/>
    <property type="match status" value="2"/>
</dbReference>
<evidence type="ECO:0000256" key="5">
    <source>
        <dbReference type="PROSITE-ProRule" id="PRU00121"/>
    </source>
</evidence>
<keyword evidence="1 5" id="KW-0420">Kringle</keyword>
<accession>A0A8C0J9T8</accession>
<feature type="disulfide bond" evidence="5">
    <location>
        <begin position="56"/>
        <end position="133"/>
    </location>
</feature>
<dbReference type="InterPro" id="IPR000001">
    <property type="entry name" value="Kringle"/>
</dbReference>
<dbReference type="PROSITE" id="PS50070">
    <property type="entry name" value="KRINGLE_2"/>
    <property type="match status" value="3"/>
</dbReference>
<dbReference type="PANTHER" id="PTHR24261">
    <property type="entry name" value="PLASMINOGEN-RELATED"/>
    <property type="match status" value="1"/>
</dbReference>
<name>A0A8C0J9T8_CHEAB</name>
<dbReference type="Proteomes" id="UP000694404">
    <property type="component" value="Unplaced"/>
</dbReference>
<dbReference type="PANTHER" id="PTHR24261:SF13">
    <property type="entry name" value="PLASMINOGEN"/>
    <property type="match status" value="1"/>
</dbReference>
<dbReference type="AlphaFoldDB" id="A0A8C0J9T8"/>
<dbReference type="GO" id="GO:0004175">
    <property type="term" value="F:endopeptidase activity"/>
    <property type="evidence" value="ECO:0007669"/>
    <property type="project" value="TreeGrafter"/>
</dbReference>
<dbReference type="GO" id="GO:0005615">
    <property type="term" value="C:extracellular space"/>
    <property type="evidence" value="ECO:0007669"/>
    <property type="project" value="TreeGrafter"/>
</dbReference>
<reference evidence="7" key="2">
    <citation type="submission" date="2025-09" db="UniProtKB">
        <authorList>
            <consortium name="Ensembl"/>
        </authorList>
    </citation>
    <scope>IDENTIFICATION</scope>
</reference>
<evidence type="ECO:0000256" key="1">
    <source>
        <dbReference type="ARBA" id="ARBA00022572"/>
    </source>
</evidence>
<dbReference type="FunFam" id="2.40.20.10:FF:000004">
    <property type="entry name" value="Hepatocyte growth factor"/>
    <property type="match status" value="1"/>
</dbReference>